<dbReference type="AlphaFoldDB" id="A0A1M7RPF1"/>
<name>A0A1M7RPF1_9ACTN</name>
<dbReference type="EMBL" id="FRCS01000035">
    <property type="protein sequence ID" value="SHN48165.1"/>
    <property type="molecule type" value="Genomic_DNA"/>
</dbReference>
<dbReference type="InterPro" id="IPR005198">
    <property type="entry name" value="Glyco_hydro_76"/>
</dbReference>
<sequence length="343" mass="37358">MTWAERAEAAHAVLLERYRSGWTGLFRPADPPAAGDRLRLAYWWQAQALDALVDAQLRAPTVAGARRIRAFVAGLRLVRAGRLVNDYYDDVAWMALALLRADAVGAGTGRLARGLWRHLIGGWSDTHGGGISWSRGQRDYKNVPANGPAAILAARLHRRYGDPADLRWAQRIVEWIDNTLVDHATGLVWDGIGRRGDDHVDRDWLFTYTHGVLIGAHDELAALTGDPRHTARADATTDAVVTHLCQDGVLQDEGDGDGAMFRGICARYLGARNRPRCRAVLLRSSEAAWSNRDAAGRFGISWRTPPSGGSSLAAHLSGLFLCEQAAALERGSPGRGRAPAEPD</sequence>
<gene>
    <name evidence="1" type="ORF">SAMN05443668_13516</name>
</gene>
<protein>
    <submittedName>
        <fullName evidence="1">Predicted alpha-1,6-mannanase, GH76 family</fullName>
    </submittedName>
</protein>
<evidence type="ECO:0000313" key="1">
    <source>
        <dbReference type="EMBL" id="SHN48165.1"/>
    </source>
</evidence>
<dbReference type="InterPro" id="IPR053169">
    <property type="entry name" value="MUG_Protein"/>
</dbReference>
<dbReference type="Proteomes" id="UP000184440">
    <property type="component" value="Unassembled WGS sequence"/>
</dbReference>
<dbReference type="OrthoDB" id="2505409at2"/>
<accession>A0A1M7RPF1</accession>
<dbReference type="GO" id="GO:0005975">
    <property type="term" value="P:carbohydrate metabolic process"/>
    <property type="evidence" value="ECO:0007669"/>
    <property type="project" value="InterPro"/>
</dbReference>
<dbReference type="STRING" id="134849.SAMN05443668_13516"/>
<organism evidence="1 2">
    <name type="scientific">Cryptosporangium aurantiacum</name>
    <dbReference type="NCBI Taxonomy" id="134849"/>
    <lineage>
        <taxon>Bacteria</taxon>
        <taxon>Bacillati</taxon>
        <taxon>Actinomycetota</taxon>
        <taxon>Actinomycetes</taxon>
        <taxon>Cryptosporangiales</taxon>
        <taxon>Cryptosporangiaceae</taxon>
        <taxon>Cryptosporangium</taxon>
    </lineage>
</organism>
<dbReference type="PANTHER" id="PTHR47791">
    <property type="entry name" value="MEIOTICALLY UP-REGULATED GENE 191 PROTEIN"/>
    <property type="match status" value="1"/>
</dbReference>
<proteinExistence type="predicted"/>
<dbReference type="PANTHER" id="PTHR47791:SF3">
    <property type="entry name" value="MEIOTICALLY UP-REGULATED GENE 191 PROTEIN"/>
    <property type="match status" value="1"/>
</dbReference>
<dbReference type="InterPro" id="IPR008928">
    <property type="entry name" value="6-hairpin_glycosidase_sf"/>
</dbReference>
<dbReference type="RefSeq" id="WP_073266699.1">
    <property type="nucleotide sequence ID" value="NZ_FRCS01000035.1"/>
</dbReference>
<dbReference type="SUPFAM" id="SSF48208">
    <property type="entry name" value="Six-hairpin glycosidases"/>
    <property type="match status" value="1"/>
</dbReference>
<keyword evidence="2" id="KW-1185">Reference proteome</keyword>
<dbReference type="Pfam" id="PF03663">
    <property type="entry name" value="Glyco_hydro_76"/>
    <property type="match status" value="1"/>
</dbReference>
<evidence type="ECO:0000313" key="2">
    <source>
        <dbReference type="Proteomes" id="UP000184440"/>
    </source>
</evidence>
<dbReference type="Gene3D" id="1.50.10.20">
    <property type="match status" value="1"/>
</dbReference>
<reference evidence="1 2" key="1">
    <citation type="submission" date="2016-11" db="EMBL/GenBank/DDBJ databases">
        <authorList>
            <person name="Jaros S."/>
            <person name="Januszkiewicz K."/>
            <person name="Wedrychowicz H."/>
        </authorList>
    </citation>
    <scope>NUCLEOTIDE SEQUENCE [LARGE SCALE GENOMIC DNA]</scope>
    <source>
        <strain evidence="1 2">DSM 46144</strain>
    </source>
</reference>